<dbReference type="SUPFAM" id="SSF53756">
    <property type="entry name" value="UDP-Glycosyltransferase/glycogen phosphorylase"/>
    <property type="match status" value="1"/>
</dbReference>
<sequence length="387" mass="44768">MHILVLPSWYKRLDYPNSASFVSEQTQILRSYGLEVGIISINQIPLKHLIRFYKEGHKVTDSFSEDGIYNIKFNLPKIPILSFMLRQLMIIILFNRYVRKKGMPDIIHAHSFFDSGLTSLYFKKCRRIPIVLTEHFSGFLTDTIPWYKLRLFKRLSRYFDASIAVSERFAKKLNWLLEENRFQCVPNVIPPIFENFDGFEVGDKPYNSFVFLSVGALTKNKNHSLLIRSFHNSFEGNRAVKLRIIGKGPEYNNLKILIKKLKLEDQVTLLGEMNRFEVLMQMHQSDVFVLPSKFETFGVVVIEAFACGLPVIATRCVGPEELIEDSNGILVQNDSIDSLTNGLNRIYKETPMYCPVSIRENCIAKFGRHSFFLRINRVYNAVSGKLN</sequence>
<comment type="caution">
    <text evidence="3">The sequence shown here is derived from an EMBL/GenBank/DDBJ whole genome shotgun (WGS) entry which is preliminary data.</text>
</comment>
<dbReference type="Pfam" id="PF00534">
    <property type="entry name" value="Glycos_transf_1"/>
    <property type="match status" value="1"/>
</dbReference>
<proteinExistence type="predicted"/>
<dbReference type="Pfam" id="PF13439">
    <property type="entry name" value="Glyco_transf_4"/>
    <property type="match status" value="1"/>
</dbReference>
<dbReference type="EMBL" id="VJWL01000001">
    <property type="protein sequence ID" value="TRW50192.1"/>
    <property type="molecule type" value="Genomic_DNA"/>
</dbReference>
<gene>
    <name evidence="3" type="ORF">FM042_04985</name>
</gene>
<organism evidence="3 4">
    <name type="scientific">Aliidiomarina halalkaliphila</name>
    <dbReference type="NCBI Taxonomy" id="2593535"/>
    <lineage>
        <taxon>Bacteria</taxon>
        <taxon>Pseudomonadati</taxon>
        <taxon>Pseudomonadota</taxon>
        <taxon>Gammaproteobacteria</taxon>
        <taxon>Alteromonadales</taxon>
        <taxon>Idiomarinaceae</taxon>
        <taxon>Aliidiomarina</taxon>
    </lineage>
</organism>
<reference evidence="3 4" key="1">
    <citation type="submission" date="2019-07" db="EMBL/GenBank/DDBJ databases">
        <authorList>
            <person name="Yang M."/>
            <person name="Zhao D."/>
            <person name="Xiang H."/>
        </authorList>
    </citation>
    <scope>NUCLEOTIDE SEQUENCE [LARGE SCALE GENOMIC DNA]</scope>
    <source>
        <strain evidence="3 4">IM1326</strain>
    </source>
</reference>
<feature type="domain" description="Glycosyl transferase family 1" evidence="1">
    <location>
        <begin position="203"/>
        <end position="351"/>
    </location>
</feature>
<evidence type="ECO:0000259" key="2">
    <source>
        <dbReference type="Pfam" id="PF13439"/>
    </source>
</evidence>
<evidence type="ECO:0000259" key="1">
    <source>
        <dbReference type="Pfam" id="PF00534"/>
    </source>
</evidence>
<dbReference type="AlphaFoldDB" id="A0A552X594"/>
<dbReference type="InterPro" id="IPR028098">
    <property type="entry name" value="Glyco_trans_4-like_N"/>
</dbReference>
<dbReference type="OrthoDB" id="9775208at2"/>
<dbReference type="RefSeq" id="WP_143234917.1">
    <property type="nucleotide sequence ID" value="NZ_VJWL01000001.1"/>
</dbReference>
<dbReference type="Gene3D" id="3.40.50.2000">
    <property type="entry name" value="Glycogen Phosphorylase B"/>
    <property type="match status" value="2"/>
</dbReference>
<dbReference type="GO" id="GO:0016757">
    <property type="term" value="F:glycosyltransferase activity"/>
    <property type="evidence" value="ECO:0007669"/>
    <property type="project" value="InterPro"/>
</dbReference>
<keyword evidence="4" id="KW-1185">Reference proteome</keyword>
<dbReference type="Proteomes" id="UP000320359">
    <property type="component" value="Unassembled WGS sequence"/>
</dbReference>
<protein>
    <submittedName>
        <fullName evidence="3">Glycosyltransferase family 4 protein</fullName>
    </submittedName>
</protein>
<feature type="domain" description="Glycosyltransferase subfamily 4-like N-terminal" evidence="2">
    <location>
        <begin position="72"/>
        <end position="189"/>
    </location>
</feature>
<evidence type="ECO:0000313" key="3">
    <source>
        <dbReference type="EMBL" id="TRW50192.1"/>
    </source>
</evidence>
<accession>A0A552X594</accession>
<evidence type="ECO:0000313" key="4">
    <source>
        <dbReference type="Proteomes" id="UP000320359"/>
    </source>
</evidence>
<keyword evidence="3" id="KW-0808">Transferase</keyword>
<dbReference type="InterPro" id="IPR050194">
    <property type="entry name" value="Glycosyltransferase_grp1"/>
</dbReference>
<dbReference type="PANTHER" id="PTHR45947">
    <property type="entry name" value="SULFOQUINOVOSYL TRANSFERASE SQD2"/>
    <property type="match status" value="1"/>
</dbReference>
<dbReference type="InterPro" id="IPR001296">
    <property type="entry name" value="Glyco_trans_1"/>
</dbReference>
<name>A0A552X594_9GAMM</name>
<dbReference type="PANTHER" id="PTHR45947:SF3">
    <property type="entry name" value="SULFOQUINOVOSYL TRANSFERASE SQD2"/>
    <property type="match status" value="1"/>
</dbReference>